<organism evidence="1">
    <name type="scientific">marine metagenome</name>
    <dbReference type="NCBI Taxonomy" id="408172"/>
    <lineage>
        <taxon>unclassified sequences</taxon>
        <taxon>metagenomes</taxon>
        <taxon>ecological metagenomes</taxon>
    </lineage>
</organism>
<dbReference type="EMBL" id="UINC01045028">
    <property type="protein sequence ID" value="SVB51271.1"/>
    <property type="molecule type" value="Genomic_DNA"/>
</dbReference>
<sequence length="49" mass="5768">MLYCLHNVIVSRTATEISFYRVPYFSFRRFGIAFQQLPRRQDHAGSAES</sequence>
<reference evidence="1" key="1">
    <citation type="submission" date="2018-05" db="EMBL/GenBank/DDBJ databases">
        <authorList>
            <person name="Lanie J.A."/>
            <person name="Ng W.-L."/>
            <person name="Kazmierczak K.M."/>
            <person name="Andrzejewski T.M."/>
            <person name="Davidsen T.M."/>
            <person name="Wayne K.J."/>
            <person name="Tettelin H."/>
            <person name="Glass J.I."/>
            <person name="Rusch D."/>
            <person name="Podicherti R."/>
            <person name="Tsui H.-C.T."/>
            <person name="Winkler M.E."/>
        </authorList>
    </citation>
    <scope>NUCLEOTIDE SEQUENCE</scope>
</reference>
<protein>
    <submittedName>
        <fullName evidence="1">Uncharacterized protein</fullName>
    </submittedName>
</protein>
<name>A0A382EMV1_9ZZZZ</name>
<accession>A0A382EMV1</accession>
<feature type="non-terminal residue" evidence="1">
    <location>
        <position position="49"/>
    </location>
</feature>
<gene>
    <name evidence="1" type="ORF">METZ01_LOCUS204125</name>
</gene>
<dbReference type="AlphaFoldDB" id="A0A382EMV1"/>
<proteinExistence type="predicted"/>
<evidence type="ECO:0000313" key="1">
    <source>
        <dbReference type="EMBL" id="SVB51271.1"/>
    </source>
</evidence>